<name>A0ABY9GHD9_9PSED</name>
<accession>A0ABY9GHD9</accession>
<keyword evidence="2" id="KW-1185">Reference proteome</keyword>
<proteinExistence type="predicted"/>
<dbReference type="RefSeq" id="WP_305389816.1">
    <property type="nucleotide sequence ID" value="NZ_CP117434.1"/>
</dbReference>
<evidence type="ECO:0000313" key="1">
    <source>
        <dbReference type="EMBL" id="WLH15060.1"/>
    </source>
</evidence>
<organism evidence="1 2">
    <name type="scientific">Pseudomonas hefeiensis</name>
    <dbReference type="NCBI Taxonomy" id="2738125"/>
    <lineage>
        <taxon>Bacteria</taxon>
        <taxon>Pseudomonadati</taxon>
        <taxon>Pseudomonadota</taxon>
        <taxon>Gammaproteobacteria</taxon>
        <taxon>Pseudomonadales</taxon>
        <taxon>Pseudomonadaceae</taxon>
        <taxon>Pseudomonas</taxon>
    </lineage>
</organism>
<evidence type="ECO:0000313" key="2">
    <source>
        <dbReference type="Proteomes" id="UP001230339"/>
    </source>
</evidence>
<reference evidence="1 2" key="1">
    <citation type="submission" date="2023-02" db="EMBL/GenBank/DDBJ databases">
        <title>Evolution of Hrp T3SS in non-pathogenic Pseudomonas fluorescens.</title>
        <authorList>
            <person name="Liao K."/>
            <person name="Wei H."/>
            <person name="Gu Y."/>
        </authorList>
    </citation>
    <scope>NUCLEOTIDE SEQUENCE [LARGE SCALE GENOMIC DNA]</scope>
    <source>
        <strain evidence="1 2">FP205</strain>
    </source>
</reference>
<sequence length="45" mass="4952">MPPRQYHTYADLITFVTEECCVGNPGRRSDLCSPTVVLAMPAPLT</sequence>
<dbReference type="EMBL" id="CP117449">
    <property type="protein sequence ID" value="WLH15060.1"/>
    <property type="molecule type" value="Genomic_DNA"/>
</dbReference>
<gene>
    <name evidence="1" type="ORF">PSH57_12545</name>
</gene>
<protein>
    <submittedName>
        <fullName evidence="1">Uncharacterized protein</fullName>
    </submittedName>
</protein>
<dbReference type="Proteomes" id="UP001230339">
    <property type="component" value="Chromosome"/>
</dbReference>